<dbReference type="AlphaFoldDB" id="A0A0L0P5I0"/>
<reference evidence="2" key="1">
    <citation type="journal article" date="2015" name="BMC Genomics">
        <title>Draft genome of a commonly misdiagnosed multidrug resistant pathogen Candida auris.</title>
        <authorList>
            <person name="Chatterjee S."/>
            <person name="Alampalli S.V."/>
            <person name="Nageshan R.K."/>
            <person name="Chettiar S.T."/>
            <person name="Joshi S."/>
            <person name="Tatu U.S."/>
        </authorList>
    </citation>
    <scope>NUCLEOTIDE SEQUENCE [LARGE SCALE GENOMIC DNA]</scope>
    <source>
        <strain evidence="2">6684</strain>
    </source>
</reference>
<organism evidence="1 2">
    <name type="scientific">Candidozyma auris</name>
    <name type="common">Yeast</name>
    <name type="synonym">Candida auris</name>
    <dbReference type="NCBI Taxonomy" id="498019"/>
    <lineage>
        <taxon>Eukaryota</taxon>
        <taxon>Fungi</taxon>
        <taxon>Dikarya</taxon>
        <taxon>Ascomycota</taxon>
        <taxon>Saccharomycotina</taxon>
        <taxon>Pichiomycetes</taxon>
        <taxon>Metschnikowiaceae</taxon>
        <taxon>Candidozyma</taxon>
    </lineage>
</organism>
<proteinExistence type="predicted"/>
<dbReference type="VEuPathDB" id="FungiDB:QG37_01608"/>
<dbReference type="EMBL" id="LGST01000013">
    <property type="protein sequence ID" value="KNE01301.1"/>
    <property type="molecule type" value="Genomic_DNA"/>
</dbReference>
<protein>
    <submittedName>
        <fullName evidence="1">Uncharacterized protein</fullName>
    </submittedName>
</protein>
<dbReference type="Proteomes" id="UP000037122">
    <property type="component" value="Unassembled WGS sequence"/>
</dbReference>
<gene>
    <name evidence="1" type="ORF">QG37_01608</name>
</gene>
<evidence type="ECO:0000313" key="2">
    <source>
        <dbReference type="Proteomes" id="UP000037122"/>
    </source>
</evidence>
<name>A0A0L0P5I0_CANAR</name>
<accession>A0A0L0P5I0</accession>
<evidence type="ECO:0000313" key="1">
    <source>
        <dbReference type="EMBL" id="KNE01301.1"/>
    </source>
</evidence>
<comment type="caution">
    <text evidence="1">The sequence shown here is derived from an EMBL/GenBank/DDBJ whole genome shotgun (WGS) entry which is preliminary data.</text>
</comment>
<sequence length="56" mass="6310">MMFDVFNTWLVLRLCFQISKATITLTFMANMHLKGCLVNPGSPNVAYSLAEKEKGK</sequence>